<keyword evidence="3" id="KW-0809">Transit peptide</keyword>
<dbReference type="Gene3D" id="3.30.2180.10">
    <property type="entry name" value="ATP12-like"/>
    <property type="match status" value="1"/>
</dbReference>
<comment type="subcellular location">
    <subcellularLocation>
        <location evidence="1">Mitochondrion</location>
    </subcellularLocation>
</comment>
<dbReference type="PANTHER" id="PTHR21013">
    <property type="entry name" value="ATP SYNTHASE MITOCHONDRIAL F1 COMPLEX ASSEMBLY FACTOR 2/ATP12 PROTEIN, MITOCHONDRIAL PRECURSOR"/>
    <property type="match status" value="1"/>
</dbReference>
<dbReference type="GO" id="GO:0033615">
    <property type="term" value="P:mitochondrial proton-transporting ATP synthase complex assembly"/>
    <property type="evidence" value="ECO:0007669"/>
    <property type="project" value="TreeGrafter"/>
</dbReference>
<dbReference type="SUPFAM" id="SSF160909">
    <property type="entry name" value="ATP12-like"/>
    <property type="match status" value="1"/>
</dbReference>
<dbReference type="InterPro" id="IPR011419">
    <property type="entry name" value="ATP12_ATP_synth-F1-assembly"/>
</dbReference>
<evidence type="ECO:0000256" key="4">
    <source>
        <dbReference type="ARBA" id="ARBA00023128"/>
    </source>
</evidence>
<dbReference type="Proteomes" id="UP001295794">
    <property type="component" value="Unassembled WGS sequence"/>
</dbReference>
<dbReference type="Gene3D" id="1.10.3580.10">
    <property type="entry name" value="ATP12 ATPase"/>
    <property type="match status" value="1"/>
</dbReference>
<keyword evidence="4" id="KW-0496">Mitochondrion</keyword>
<comment type="caution">
    <text evidence="6">The sequence shown here is derived from an EMBL/GenBank/DDBJ whole genome shotgun (WGS) entry which is preliminary data.</text>
</comment>
<protein>
    <recommendedName>
        <fullName evidence="8">ATP synthase mitochondrial F1 complex assembly factor 2</fullName>
    </recommendedName>
</protein>
<dbReference type="InterPro" id="IPR023335">
    <property type="entry name" value="ATP12_ortho_dom_sf"/>
</dbReference>
<gene>
    <name evidence="6" type="ORF">MYCIT1_LOCUS26479</name>
</gene>
<dbReference type="Pfam" id="PF07542">
    <property type="entry name" value="ATP12"/>
    <property type="match status" value="1"/>
</dbReference>
<evidence type="ECO:0000256" key="3">
    <source>
        <dbReference type="ARBA" id="ARBA00022946"/>
    </source>
</evidence>
<dbReference type="InterPro" id="IPR042272">
    <property type="entry name" value="ATP12_ATP_synth-F1-assembly_N"/>
</dbReference>
<dbReference type="AlphaFoldDB" id="A0AAD2Q572"/>
<dbReference type="EMBL" id="CAVNYO010000419">
    <property type="protein sequence ID" value="CAK5277463.1"/>
    <property type="molecule type" value="Genomic_DNA"/>
</dbReference>
<reference evidence="6" key="1">
    <citation type="submission" date="2023-11" db="EMBL/GenBank/DDBJ databases">
        <authorList>
            <person name="De Vega J J."/>
            <person name="De Vega J J."/>
        </authorList>
    </citation>
    <scope>NUCLEOTIDE SEQUENCE</scope>
</reference>
<comment type="similarity">
    <text evidence="2">Belongs to the ATP12 family.</text>
</comment>
<evidence type="ECO:0000313" key="6">
    <source>
        <dbReference type="EMBL" id="CAK5277463.1"/>
    </source>
</evidence>
<keyword evidence="5" id="KW-0143">Chaperone</keyword>
<evidence type="ECO:0008006" key="8">
    <source>
        <dbReference type="Google" id="ProtNLM"/>
    </source>
</evidence>
<dbReference type="PANTHER" id="PTHR21013:SF10">
    <property type="entry name" value="ATP SYNTHASE MITOCHONDRIAL F1 COMPLEX ASSEMBLY FACTOR 2"/>
    <property type="match status" value="1"/>
</dbReference>
<sequence length="188" mass="21304">GLFSRNQMMLTQLRRVCASPRHRINVSSIGLRWQSTAVNEGPPVTETNRTEATLKRFWKTVSVGQRDDAYAVLLDKRALKTPSGNTLLLPPNKSLVAALIATEWDNQDLVLKHHALPMTSLASRAIDAMKDEQTRSDVRTALLDYLDTDTIWQAHSREPFMLLILHAASRKTIPHNWLICRLLTGILW</sequence>
<feature type="non-terminal residue" evidence="6">
    <location>
        <position position="1"/>
    </location>
</feature>
<dbReference type="GO" id="GO:0005739">
    <property type="term" value="C:mitochondrion"/>
    <property type="evidence" value="ECO:0007669"/>
    <property type="project" value="UniProtKB-SubCell"/>
</dbReference>
<proteinExistence type="inferred from homology"/>
<evidence type="ECO:0000256" key="1">
    <source>
        <dbReference type="ARBA" id="ARBA00004173"/>
    </source>
</evidence>
<accession>A0AAD2Q572</accession>
<evidence type="ECO:0000256" key="5">
    <source>
        <dbReference type="ARBA" id="ARBA00023186"/>
    </source>
</evidence>
<name>A0AAD2Q572_9AGAR</name>
<organism evidence="6 7">
    <name type="scientific">Mycena citricolor</name>
    <dbReference type="NCBI Taxonomy" id="2018698"/>
    <lineage>
        <taxon>Eukaryota</taxon>
        <taxon>Fungi</taxon>
        <taxon>Dikarya</taxon>
        <taxon>Basidiomycota</taxon>
        <taxon>Agaricomycotina</taxon>
        <taxon>Agaricomycetes</taxon>
        <taxon>Agaricomycetidae</taxon>
        <taxon>Agaricales</taxon>
        <taxon>Marasmiineae</taxon>
        <taxon>Mycenaceae</taxon>
        <taxon>Mycena</taxon>
    </lineage>
</organism>
<evidence type="ECO:0000313" key="7">
    <source>
        <dbReference type="Proteomes" id="UP001295794"/>
    </source>
</evidence>
<evidence type="ECO:0000256" key="2">
    <source>
        <dbReference type="ARBA" id="ARBA00008231"/>
    </source>
</evidence>
<keyword evidence="7" id="KW-1185">Reference proteome</keyword>